<dbReference type="InterPro" id="IPR027443">
    <property type="entry name" value="IPNS-like_sf"/>
</dbReference>
<gene>
    <name evidence="5" type="ORF">Y88_3140</name>
</gene>
<sequence length="239" mass="27380">MAVRIGSKLRPAINWAAARASQVPLSPVIDDSQLEWTARLRHAWKDIAAEAESVLAMRERLPRLRDVSPDHKRIAGDGRWRCFFLQGYGQKIEANRRLAPRTASLLDTIPNLNSGFFSVLEPGAVIPMHVGVTRGLLTWHLGLHTPTDHRKCWIKVDNVTLDWQPGHSFLFDDTYPHEVHNDTDDYRVILLVQVERPMKAPLRWLPDLFLWGVKKTAFVRDARDAIERIESVTARMERA</sequence>
<dbReference type="STRING" id="983920.Y88_3140"/>
<dbReference type="OrthoDB" id="21665at2"/>
<organism evidence="5 6">
    <name type="scientific">Novosphingobium nitrogenifigens DSM 19370</name>
    <dbReference type="NCBI Taxonomy" id="983920"/>
    <lineage>
        <taxon>Bacteria</taxon>
        <taxon>Pseudomonadati</taxon>
        <taxon>Pseudomonadota</taxon>
        <taxon>Alphaproteobacteria</taxon>
        <taxon>Sphingomonadales</taxon>
        <taxon>Sphingomonadaceae</taxon>
        <taxon>Novosphingobium</taxon>
    </lineage>
</organism>
<dbReference type="EMBL" id="AEWJ01000053">
    <property type="protein sequence ID" value="EGD57814.1"/>
    <property type="molecule type" value="Genomic_DNA"/>
</dbReference>
<evidence type="ECO:0000313" key="5">
    <source>
        <dbReference type="EMBL" id="EGD57814.1"/>
    </source>
</evidence>
<protein>
    <submittedName>
        <fullName evidence="5">Aspartyl/asparaginyl beta-hydroxylase</fullName>
    </submittedName>
</protein>
<dbReference type="GO" id="GO:0051213">
    <property type="term" value="F:dioxygenase activity"/>
    <property type="evidence" value="ECO:0007669"/>
    <property type="project" value="UniProtKB-KW"/>
</dbReference>
<feature type="domain" description="Aspartyl/asparaginy/proline hydroxylase" evidence="4">
    <location>
        <begin position="42"/>
        <end position="197"/>
    </location>
</feature>
<dbReference type="PANTHER" id="PTHR46332">
    <property type="entry name" value="ASPARTATE BETA-HYDROXYLASE DOMAIN-CONTAINING PROTEIN 2"/>
    <property type="match status" value="1"/>
</dbReference>
<dbReference type="InterPro" id="IPR051821">
    <property type="entry name" value="Asp/Asn_beta-hydroxylase"/>
</dbReference>
<dbReference type="RefSeq" id="WP_008070821.1">
    <property type="nucleotide sequence ID" value="NZ_AQWK01000018.1"/>
</dbReference>
<keyword evidence="3" id="KW-0560">Oxidoreductase</keyword>
<reference evidence="5 6" key="1">
    <citation type="journal article" date="2012" name="J. Bacteriol.">
        <title>Draft Genome Sequence of Novosphingobium nitrogenifigens Y88T.</title>
        <authorList>
            <person name="Strabala T.J."/>
            <person name="Macdonald L."/>
            <person name="Liu V."/>
            <person name="Smit A.M."/>
        </authorList>
    </citation>
    <scope>NUCLEOTIDE SEQUENCE [LARGE SCALE GENOMIC DNA]</scope>
    <source>
        <strain evidence="5 6">DSM 19370</strain>
    </source>
</reference>
<evidence type="ECO:0000259" key="4">
    <source>
        <dbReference type="Pfam" id="PF05118"/>
    </source>
</evidence>
<keyword evidence="2" id="KW-0223">Dioxygenase</keyword>
<dbReference type="Proteomes" id="UP000004728">
    <property type="component" value="Unassembled WGS sequence"/>
</dbReference>
<dbReference type="Gene3D" id="2.60.120.330">
    <property type="entry name" value="B-lactam Antibiotic, Isopenicillin N Synthase, Chain"/>
    <property type="match status" value="1"/>
</dbReference>
<dbReference type="InParanoid" id="F1ZC49"/>
<dbReference type="PANTHER" id="PTHR46332:SF5">
    <property type="entry name" value="ASPARTATE BETA-HYDROXYLASE DOMAIN CONTAINING 2"/>
    <property type="match status" value="1"/>
</dbReference>
<evidence type="ECO:0000256" key="1">
    <source>
        <dbReference type="ARBA" id="ARBA00007730"/>
    </source>
</evidence>
<dbReference type="InterPro" id="IPR007803">
    <property type="entry name" value="Asp/Arg/Pro-Hydrxlase"/>
</dbReference>
<evidence type="ECO:0000256" key="3">
    <source>
        <dbReference type="ARBA" id="ARBA00023002"/>
    </source>
</evidence>
<comment type="similarity">
    <text evidence="1">Belongs to the aspartyl/asparaginyl beta-hydroxylase family.</text>
</comment>
<comment type="caution">
    <text evidence="5">The sequence shown here is derived from an EMBL/GenBank/DDBJ whole genome shotgun (WGS) entry which is preliminary data.</text>
</comment>
<accession>F1ZC49</accession>
<keyword evidence="6" id="KW-1185">Reference proteome</keyword>
<dbReference type="HOGENOM" id="CLU_071783_0_0_5"/>
<proteinExistence type="inferred from homology"/>
<dbReference type="eggNOG" id="COG3555">
    <property type="taxonomic scope" value="Bacteria"/>
</dbReference>
<name>F1ZC49_9SPHN</name>
<evidence type="ECO:0000256" key="2">
    <source>
        <dbReference type="ARBA" id="ARBA00022964"/>
    </source>
</evidence>
<evidence type="ECO:0000313" key="6">
    <source>
        <dbReference type="Proteomes" id="UP000004728"/>
    </source>
</evidence>
<dbReference type="Pfam" id="PF05118">
    <property type="entry name" value="Asp_Arg_Hydrox"/>
    <property type="match status" value="1"/>
</dbReference>
<dbReference type="SUPFAM" id="SSF51197">
    <property type="entry name" value="Clavaminate synthase-like"/>
    <property type="match status" value="1"/>
</dbReference>
<dbReference type="AlphaFoldDB" id="F1ZC49"/>